<dbReference type="EMBL" id="AMZH03009557">
    <property type="protein sequence ID" value="RRT56602.1"/>
    <property type="molecule type" value="Genomic_DNA"/>
</dbReference>
<evidence type="ECO:0000313" key="2">
    <source>
        <dbReference type="EMBL" id="RRT56602.1"/>
    </source>
</evidence>
<name>A0A426YXZ4_ENSVE</name>
<protein>
    <submittedName>
        <fullName evidence="2">Uncharacterized protein</fullName>
    </submittedName>
</protein>
<sequence>MRLLSSHLRRGPPVESGGGGDKEGKEKRETGKRGRRRGKDRRREGAAHLCFRTDASVEEKGKNKKRGGERRLRQGLQLEEKKKKQRRRREGEEEKGLQLRMGLWLGKKNRKE</sequence>
<proteinExistence type="predicted"/>
<organism evidence="2 3">
    <name type="scientific">Ensete ventricosum</name>
    <name type="common">Abyssinian banana</name>
    <name type="synonym">Musa ensete</name>
    <dbReference type="NCBI Taxonomy" id="4639"/>
    <lineage>
        <taxon>Eukaryota</taxon>
        <taxon>Viridiplantae</taxon>
        <taxon>Streptophyta</taxon>
        <taxon>Embryophyta</taxon>
        <taxon>Tracheophyta</taxon>
        <taxon>Spermatophyta</taxon>
        <taxon>Magnoliopsida</taxon>
        <taxon>Liliopsida</taxon>
        <taxon>Zingiberales</taxon>
        <taxon>Musaceae</taxon>
        <taxon>Ensete</taxon>
    </lineage>
</organism>
<reference evidence="2 3" key="1">
    <citation type="journal article" date="2014" name="Agronomy (Basel)">
        <title>A Draft Genome Sequence for Ensete ventricosum, the Drought-Tolerant Tree Against Hunger.</title>
        <authorList>
            <person name="Harrison J."/>
            <person name="Moore K.A."/>
            <person name="Paszkiewicz K."/>
            <person name="Jones T."/>
            <person name="Grant M."/>
            <person name="Ambacheew D."/>
            <person name="Muzemil S."/>
            <person name="Studholme D.J."/>
        </authorList>
    </citation>
    <scope>NUCLEOTIDE SEQUENCE [LARGE SCALE GENOMIC DNA]</scope>
</reference>
<dbReference type="Proteomes" id="UP000287651">
    <property type="component" value="Unassembled WGS sequence"/>
</dbReference>
<evidence type="ECO:0000256" key="1">
    <source>
        <dbReference type="SAM" id="MobiDB-lite"/>
    </source>
</evidence>
<evidence type="ECO:0000313" key="3">
    <source>
        <dbReference type="Proteomes" id="UP000287651"/>
    </source>
</evidence>
<feature type="compositionally biased region" description="Basic and acidic residues" evidence="1">
    <location>
        <begin position="20"/>
        <end position="32"/>
    </location>
</feature>
<feature type="region of interest" description="Disordered" evidence="1">
    <location>
        <begin position="1"/>
        <end position="97"/>
    </location>
</feature>
<gene>
    <name evidence="2" type="ORF">B296_00021837</name>
</gene>
<dbReference type="AlphaFoldDB" id="A0A426YXZ4"/>
<comment type="caution">
    <text evidence="2">The sequence shown here is derived from an EMBL/GenBank/DDBJ whole genome shotgun (WGS) entry which is preliminary data.</text>
</comment>
<accession>A0A426YXZ4</accession>